<organism evidence="1">
    <name type="scientific">Arundo donax</name>
    <name type="common">Giant reed</name>
    <name type="synonym">Donax arundinaceus</name>
    <dbReference type="NCBI Taxonomy" id="35708"/>
    <lineage>
        <taxon>Eukaryota</taxon>
        <taxon>Viridiplantae</taxon>
        <taxon>Streptophyta</taxon>
        <taxon>Embryophyta</taxon>
        <taxon>Tracheophyta</taxon>
        <taxon>Spermatophyta</taxon>
        <taxon>Magnoliopsida</taxon>
        <taxon>Liliopsida</taxon>
        <taxon>Poales</taxon>
        <taxon>Poaceae</taxon>
        <taxon>PACMAD clade</taxon>
        <taxon>Arundinoideae</taxon>
        <taxon>Arundineae</taxon>
        <taxon>Arundo</taxon>
    </lineage>
</organism>
<reference evidence="1" key="1">
    <citation type="submission" date="2014-09" db="EMBL/GenBank/DDBJ databases">
        <authorList>
            <person name="Magalhaes I.L.F."/>
            <person name="Oliveira U."/>
            <person name="Santos F.R."/>
            <person name="Vidigal T.H.D.A."/>
            <person name="Brescovit A.D."/>
            <person name="Santos A.J."/>
        </authorList>
    </citation>
    <scope>NUCLEOTIDE SEQUENCE</scope>
    <source>
        <tissue evidence="1">Shoot tissue taken approximately 20 cm above the soil surface</tissue>
    </source>
</reference>
<evidence type="ECO:0000313" key="1">
    <source>
        <dbReference type="EMBL" id="JAD58848.1"/>
    </source>
</evidence>
<accession>A0A0A9B9J0</accession>
<reference evidence="1" key="2">
    <citation type="journal article" date="2015" name="Data Brief">
        <title>Shoot transcriptome of the giant reed, Arundo donax.</title>
        <authorList>
            <person name="Barrero R.A."/>
            <person name="Guerrero F.D."/>
            <person name="Moolhuijzen P."/>
            <person name="Goolsby J.A."/>
            <person name="Tidwell J."/>
            <person name="Bellgard S.E."/>
            <person name="Bellgard M.I."/>
        </authorList>
    </citation>
    <scope>NUCLEOTIDE SEQUENCE</scope>
    <source>
        <tissue evidence="1">Shoot tissue taken approximately 20 cm above the soil surface</tissue>
    </source>
</reference>
<dbReference type="EMBL" id="GBRH01239047">
    <property type="protein sequence ID" value="JAD58848.1"/>
    <property type="molecule type" value="Transcribed_RNA"/>
</dbReference>
<protein>
    <submittedName>
        <fullName evidence="1">Uncharacterized protein</fullName>
    </submittedName>
</protein>
<name>A0A0A9B9J0_ARUDO</name>
<sequence>MLMLADREPFSKIR</sequence>
<proteinExistence type="predicted"/>